<proteinExistence type="predicted"/>
<gene>
    <name evidence="2" type="ORF">B1H19_05545</name>
</gene>
<evidence type="ECO:0000256" key="1">
    <source>
        <dbReference type="SAM" id="MobiDB-lite"/>
    </source>
</evidence>
<evidence type="ECO:0000313" key="3">
    <source>
        <dbReference type="Proteomes" id="UP000192726"/>
    </source>
</evidence>
<dbReference type="STRING" id="553510.B1H19_05545"/>
<organism evidence="2 3">
    <name type="scientific">Streptomyces gilvosporeus</name>
    <dbReference type="NCBI Taxonomy" id="553510"/>
    <lineage>
        <taxon>Bacteria</taxon>
        <taxon>Bacillati</taxon>
        <taxon>Actinomycetota</taxon>
        <taxon>Actinomycetes</taxon>
        <taxon>Kitasatosporales</taxon>
        <taxon>Streptomycetaceae</taxon>
        <taxon>Streptomyces</taxon>
    </lineage>
</organism>
<dbReference type="EMBL" id="CP020569">
    <property type="protein sequence ID" value="ARF53712.1"/>
    <property type="molecule type" value="Genomic_DNA"/>
</dbReference>
<reference evidence="2 3" key="1">
    <citation type="submission" date="2017-04" db="EMBL/GenBank/DDBJ databases">
        <title>Complete Genome Sequence of Streptomyces gilvosporeus F607, a Capable Producer of Natamycin.</title>
        <authorList>
            <person name="Zong G."/>
            <person name="Zhong C."/>
            <person name="Fu J."/>
            <person name="Qin R."/>
            <person name="Cao G."/>
        </authorList>
    </citation>
    <scope>NUCLEOTIDE SEQUENCE [LARGE SCALE GENOMIC DNA]</scope>
    <source>
        <strain evidence="2 3">F607</strain>
    </source>
</reference>
<evidence type="ECO:0000313" key="2">
    <source>
        <dbReference type="EMBL" id="ARF53712.1"/>
    </source>
</evidence>
<sequence>MTAHGISRECERRPARTPGTGLDLRPVAGEWEAFAVPTSGIVHVSSTEHEGRLLMHITEADGTDLRTWDALQVTPLAEEVDSGGAVGFHGEARLGADLGSREAVVCGYLARGVLVIDLYETRPQDQGAVARVASRRFLHRPVGPSHP</sequence>
<accession>A0A1V0TM19</accession>
<dbReference type="AlphaFoldDB" id="A0A1V0TM19"/>
<feature type="region of interest" description="Disordered" evidence="1">
    <location>
        <begin position="1"/>
        <end position="22"/>
    </location>
</feature>
<keyword evidence="3" id="KW-1185">Reference proteome</keyword>
<name>A0A1V0TM19_9ACTN</name>
<dbReference type="KEGG" id="sgv:B1H19_05545"/>
<protein>
    <submittedName>
        <fullName evidence="2">Uncharacterized protein</fullName>
    </submittedName>
</protein>
<dbReference type="RefSeq" id="WP_083103501.1">
    <property type="nucleotide sequence ID" value="NZ_CP020569.1"/>
</dbReference>
<dbReference type="Proteomes" id="UP000192726">
    <property type="component" value="Chromosome"/>
</dbReference>
<dbReference type="OrthoDB" id="4204191at2"/>
<feature type="compositionally biased region" description="Basic and acidic residues" evidence="1">
    <location>
        <begin position="1"/>
        <end position="14"/>
    </location>
</feature>